<evidence type="ECO:0000313" key="3">
    <source>
        <dbReference type="EMBL" id="CAF3427188.1"/>
    </source>
</evidence>
<dbReference type="PANTHER" id="PTHR12307">
    <property type="entry name" value="PROTEIN PHOSPHATASE 1 REGULATORY SUBUNIT"/>
    <property type="match status" value="1"/>
</dbReference>
<feature type="region of interest" description="Disordered" evidence="1">
    <location>
        <begin position="140"/>
        <end position="161"/>
    </location>
</feature>
<evidence type="ECO:0000256" key="1">
    <source>
        <dbReference type="SAM" id="MobiDB-lite"/>
    </source>
</evidence>
<feature type="compositionally biased region" description="Polar residues" evidence="1">
    <location>
        <begin position="233"/>
        <end position="247"/>
    </location>
</feature>
<dbReference type="InterPro" id="IPR038175">
    <property type="entry name" value="CBM21_dom_sf"/>
</dbReference>
<name>A0A818CCM6_9BILA</name>
<gene>
    <name evidence="3" type="ORF">FME351_LOCUS11474</name>
    <name evidence="4" type="ORF">TSG867_LOCUS24279</name>
</gene>
<dbReference type="PANTHER" id="PTHR12307:SF36">
    <property type="entry name" value="GLYCOGEN-BINDING SUBUNIT 76A"/>
    <property type="match status" value="1"/>
</dbReference>
<dbReference type="GO" id="GO:0005979">
    <property type="term" value="P:regulation of glycogen biosynthetic process"/>
    <property type="evidence" value="ECO:0007669"/>
    <property type="project" value="TreeGrafter"/>
</dbReference>
<dbReference type="PROSITE" id="PS51159">
    <property type="entry name" value="CBM21"/>
    <property type="match status" value="1"/>
</dbReference>
<feature type="compositionally biased region" description="Basic residues" evidence="1">
    <location>
        <begin position="262"/>
        <end position="276"/>
    </location>
</feature>
<proteinExistence type="predicted"/>
<evidence type="ECO:0000259" key="2">
    <source>
        <dbReference type="PROSITE" id="PS51159"/>
    </source>
</evidence>
<evidence type="ECO:0000313" key="4">
    <source>
        <dbReference type="EMBL" id="CAF4545418.1"/>
    </source>
</evidence>
<dbReference type="AlphaFoldDB" id="A0A818CCM6"/>
<dbReference type="InterPro" id="IPR050782">
    <property type="entry name" value="PP1_regulatory_subunit_3"/>
</dbReference>
<protein>
    <recommendedName>
        <fullName evidence="2">CBM21 domain-containing protein</fullName>
    </recommendedName>
</protein>
<feature type="region of interest" description="Disordered" evidence="1">
    <location>
        <begin position="229"/>
        <end position="281"/>
    </location>
</feature>
<reference evidence="3" key="1">
    <citation type="submission" date="2021-02" db="EMBL/GenBank/DDBJ databases">
        <authorList>
            <person name="Nowell W R."/>
        </authorList>
    </citation>
    <scope>NUCLEOTIDE SEQUENCE</scope>
</reference>
<dbReference type="GO" id="GO:0008157">
    <property type="term" value="F:protein phosphatase 1 binding"/>
    <property type="evidence" value="ECO:0007669"/>
    <property type="project" value="TreeGrafter"/>
</dbReference>
<evidence type="ECO:0000313" key="5">
    <source>
        <dbReference type="Proteomes" id="UP000663869"/>
    </source>
</evidence>
<feature type="compositionally biased region" description="Low complexity" evidence="1">
    <location>
        <begin position="248"/>
        <end position="260"/>
    </location>
</feature>
<feature type="compositionally biased region" description="Polar residues" evidence="1">
    <location>
        <begin position="140"/>
        <end position="158"/>
    </location>
</feature>
<dbReference type="EMBL" id="CAJOBQ010002203">
    <property type="protein sequence ID" value="CAF4545418.1"/>
    <property type="molecule type" value="Genomic_DNA"/>
</dbReference>
<feature type="domain" description="CBM21" evidence="2">
    <location>
        <begin position="366"/>
        <end position="471"/>
    </location>
</feature>
<comment type="caution">
    <text evidence="3">The sequence shown here is derived from an EMBL/GenBank/DDBJ whole genome shotgun (WGS) entry which is preliminary data.</text>
</comment>
<accession>A0A818CCM6</accession>
<dbReference type="GO" id="GO:0000164">
    <property type="term" value="C:protein phosphatase type 1 complex"/>
    <property type="evidence" value="ECO:0007669"/>
    <property type="project" value="TreeGrafter"/>
</dbReference>
<sequence length="496" mass="57094">MAHTPLKQETPLTEADVAIGDKGSEGLSFYKKDPVAFFHLLQTYTTEPQRSICHSSSKIFFDTYPINVSSSNSFPLPDEEIHNLCKPIIKEDKTSDTLDNILASRKLDELTDDIILNSNSSLNGILAFRRLQECASLKQTSGETQLTKADSIEQNNSNPEDKVQAINESLESISLDEKKDDKLVKSKELNNNTIKPSQFRVTRLRIRSHQQSPPISQESTSDNQFQFVVPNEIPNSSPHSSPTRLTPSTSASTSNLNNSTGVRRRKRPIGRKKKRVHFSDSDGGELTQVQYFHSFTDEDSMNFPFLSNNLYVPVSLHLENKPWVFDVELTSKQTSSIRVPKKFFCLYRQPNSEHPDIYLHEVWKSQIKLEYASIRLKSSLTGEQYLYGTTWVTNAGYHKNVTLQYTFSRWSNKNEYQAKHLFHSNDFRNLDKFEFNIDIPNDIDRVDFVLRYRVNGQEHWDNNEGKNYSLETESAYSPQTTISLPHDCNFDEMRFY</sequence>
<dbReference type="Gene3D" id="2.60.40.2440">
    <property type="entry name" value="Carbohydrate binding type-21 domain"/>
    <property type="match status" value="1"/>
</dbReference>
<dbReference type="InterPro" id="IPR005036">
    <property type="entry name" value="CBM21_dom"/>
</dbReference>
<dbReference type="Pfam" id="PF03370">
    <property type="entry name" value="CBM_21"/>
    <property type="match status" value="1"/>
</dbReference>
<dbReference type="EMBL" id="CAJNYU010001314">
    <property type="protein sequence ID" value="CAF3427188.1"/>
    <property type="molecule type" value="Genomic_DNA"/>
</dbReference>
<organism evidence="3 5">
    <name type="scientific">Rotaria socialis</name>
    <dbReference type="NCBI Taxonomy" id="392032"/>
    <lineage>
        <taxon>Eukaryota</taxon>
        <taxon>Metazoa</taxon>
        <taxon>Spiralia</taxon>
        <taxon>Gnathifera</taxon>
        <taxon>Rotifera</taxon>
        <taxon>Eurotatoria</taxon>
        <taxon>Bdelloidea</taxon>
        <taxon>Philodinida</taxon>
        <taxon>Philodinidae</taxon>
        <taxon>Rotaria</taxon>
    </lineage>
</organism>
<dbReference type="GO" id="GO:2001069">
    <property type="term" value="F:glycogen binding"/>
    <property type="evidence" value="ECO:0007669"/>
    <property type="project" value="TreeGrafter"/>
</dbReference>
<dbReference type="Proteomes" id="UP000663869">
    <property type="component" value="Unassembled WGS sequence"/>
</dbReference>
<dbReference type="Proteomes" id="UP000663862">
    <property type="component" value="Unassembled WGS sequence"/>
</dbReference>